<protein>
    <submittedName>
        <fullName evidence="2">DUF1828 domain-containing protein</fullName>
    </submittedName>
</protein>
<evidence type="ECO:0000313" key="2">
    <source>
        <dbReference type="EMBL" id="RVU21026.1"/>
    </source>
</evidence>
<proteinExistence type="predicted"/>
<dbReference type="InterPro" id="IPR014960">
    <property type="entry name" value="DUF1828"/>
</dbReference>
<keyword evidence="3" id="KW-1185">Reference proteome</keyword>
<dbReference type="Pfam" id="PF08861">
    <property type="entry name" value="DUF1828"/>
    <property type="match status" value="1"/>
</dbReference>
<feature type="domain" description="DUF1828" evidence="1">
    <location>
        <begin position="33"/>
        <end position="123"/>
    </location>
</feature>
<comment type="caution">
    <text evidence="2">The sequence shown here is derived from an EMBL/GenBank/DDBJ whole genome shotgun (WGS) entry which is preliminary data.</text>
</comment>
<reference evidence="2 3" key="1">
    <citation type="submission" date="2019-01" db="EMBL/GenBank/DDBJ databases">
        <authorList>
            <person name="Chen W.-M."/>
        </authorList>
    </citation>
    <scope>NUCLEOTIDE SEQUENCE [LARGE SCALE GENOMIC DNA]</scope>
    <source>
        <strain evidence="2 3">TER-1</strain>
    </source>
</reference>
<evidence type="ECO:0000259" key="1">
    <source>
        <dbReference type="Pfam" id="PF08861"/>
    </source>
</evidence>
<dbReference type="EMBL" id="SACP01000002">
    <property type="protein sequence ID" value="RVU21026.1"/>
    <property type="molecule type" value="Genomic_DNA"/>
</dbReference>
<accession>A0A437PFH1</accession>
<dbReference type="Proteomes" id="UP000286997">
    <property type="component" value="Unassembled WGS sequence"/>
</dbReference>
<gene>
    <name evidence="2" type="ORF">EOE48_02715</name>
</gene>
<evidence type="ECO:0000313" key="3">
    <source>
        <dbReference type="Proteomes" id="UP000286997"/>
    </source>
</evidence>
<organism evidence="2 3">
    <name type="scientific">Methylobacterium oryzihabitans</name>
    <dbReference type="NCBI Taxonomy" id="2499852"/>
    <lineage>
        <taxon>Bacteria</taxon>
        <taxon>Pseudomonadati</taxon>
        <taxon>Pseudomonadota</taxon>
        <taxon>Alphaproteobacteria</taxon>
        <taxon>Hyphomicrobiales</taxon>
        <taxon>Methylobacteriaceae</taxon>
        <taxon>Methylobacterium</taxon>
    </lineage>
</organism>
<dbReference type="OrthoDB" id="7565865at2"/>
<dbReference type="RefSeq" id="WP_127727245.1">
    <property type="nucleotide sequence ID" value="NZ_SACP01000002.1"/>
</dbReference>
<sequence length="272" mass="30968">MHPEDLKKTLCTTFCGGISVQPVPTGYAISSAFEDGLGDAISFYLTHADDDHYIIEDDGSYLAHLIAKDIPIDQGVRGQLLDAILSSGNAHWDRDTYEIRTDPFSSQDIARRAIEFLSSMIRVRDLELLTRDVVRSTFREDATRALMGTLGRVANILEDEPIGSAFRDFPADLIIKPRPEFEDRARAGAVYFVNSNDKLNEALLLQMEQRQLDRLDFEVIALVEDPEMRTIKRKNFQRAQNRELAMPIFREDELGAMNYIRRRLGYPKNLIA</sequence>
<name>A0A437PFH1_9HYPH</name>
<dbReference type="AlphaFoldDB" id="A0A437PFH1"/>